<dbReference type="Proteomes" id="UP000434172">
    <property type="component" value="Unassembled WGS sequence"/>
</dbReference>
<gene>
    <name evidence="1" type="ORF">GQ607_004097</name>
</gene>
<evidence type="ECO:0000313" key="1">
    <source>
        <dbReference type="EMBL" id="KAF0328685.1"/>
    </source>
</evidence>
<dbReference type="EMBL" id="WOWK01000016">
    <property type="protein sequence ID" value="KAF0328685.1"/>
    <property type="molecule type" value="Genomic_DNA"/>
</dbReference>
<dbReference type="AlphaFoldDB" id="A0A8H3WLD5"/>
<proteinExistence type="predicted"/>
<protein>
    <submittedName>
        <fullName evidence="1">Uncharacterized protein</fullName>
    </submittedName>
</protein>
<comment type="caution">
    <text evidence="1">The sequence shown here is derived from an EMBL/GenBank/DDBJ whole genome shotgun (WGS) entry which is preliminary data.</text>
</comment>
<organism evidence="1 2">
    <name type="scientific">Colletotrichum asianum</name>
    <dbReference type="NCBI Taxonomy" id="702518"/>
    <lineage>
        <taxon>Eukaryota</taxon>
        <taxon>Fungi</taxon>
        <taxon>Dikarya</taxon>
        <taxon>Ascomycota</taxon>
        <taxon>Pezizomycotina</taxon>
        <taxon>Sordariomycetes</taxon>
        <taxon>Hypocreomycetidae</taxon>
        <taxon>Glomerellales</taxon>
        <taxon>Glomerellaceae</taxon>
        <taxon>Colletotrichum</taxon>
        <taxon>Colletotrichum gloeosporioides species complex</taxon>
    </lineage>
</organism>
<keyword evidence="2" id="KW-1185">Reference proteome</keyword>
<name>A0A8H3WLD5_9PEZI</name>
<sequence>MGCRLRSVRDGESKVPPIEQQAWVEV</sequence>
<accession>A0A8H3WLD5</accession>
<reference evidence="1 2" key="1">
    <citation type="submission" date="2019-12" db="EMBL/GenBank/DDBJ databases">
        <title>A genome sequence resource for the geographically widespread anthracnose pathogen Colletotrichum asianum.</title>
        <authorList>
            <person name="Meng Y."/>
        </authorList>
    </citation>
    <scope>NUCLEOTIDE SEQUENCE [LARGE SCALE GENOMIC DNA]</scope>
    <source>
        <strain evidence="1 2">ICMP 18580</strain>
    </source>
</reference>
<evidence type="ECO:0000313" key="2">
    <source>
        <dbReference type="Proteomes" id="UP000434172"/>
    </source>
</evidence>